<keyword evidence="5" id="KW-1185">Reference proteome</keyword>
<dbReference type="Gene3D" id="3.90.850.10">
    <property type="entry name" value="Fumarylacetoacetase-like, C-terminal domain"/>
    <property type="match status" value="1"/>
</dbReference>
<name>A0A1H0GVH7_9BACI</name>
<dbReference type="PANTHER" id="PTHR11820">
    <property type="entry name" value="ACYLPYRUVASE"/>
    <property type="match status" value="1"/>
</dbReference>
<dbReference type="STRING" id="745820.SAMN04488053_10744"/>
<dbReference type="GO" id="GO:0046872">
    <property type="term" value="F:metal ion binding"/>
    <property type="evidence" value="ECO:0007669"/>
    <property type="project" value="UniProtKB-KW"/>
</dbReference>
<feature type="domain" description="Fumarylacetoacetase-like C-terminal" evidence="3">
    <location>
        <begin position="6"/>
        <end position="191"/>
    </location>
</feature>
<dbReference type="OrthoDB" id="9805307at2"/>
<dbReference type="RefSeq" id="WP_090843096.1">
    <property type="nucleotide sequence ID" value="NZ_FNIL01000007.1"/>
</dbReference>
<evidence type="ECO:0000313" key="4">
    <source>
        <dbReference type="EMBL" id="SDO10671.1"/>
    </source>
</evidence>
<evidence type="ECO:0000259" key="3">
    <source>
        <dbReference type="Pfam" id="PF01557"/>
    </source>
</evidence>
<dbReference type="GO" id="GO:0018773">
    <property type="term" value="F:acetylpyruvate hydrolase activity"/>
    <property type="evidence" value="ECO:0007669"/>
    <property type="project" value="TreeGrafter"/>
</dbReference>
<reference evidence="5" key="1">
    <citation type="submission" date="2016-10" db="EMBL/GenBank/DDBJ databases">
        <authorList>
            <person name="Varghese N."/>
            <person name="Submissions S."/>
        </authorList>
    </citation>
    <scope>NUCLEOTIDE SEQUENCE [LARGE SCALE GENOMIC DNA]</scope>
    <source>
        <strain evidence="5">CGMCC 1.10369</strain>
    </source>
</reference>
<evidence type="ECO:0000256" key="1">
    <source>
        <dbReference type="ARBA" id="ARBA00010211"/>
    </source>
</evidence>
<dbReference type="AlphaFoldDB" id="A0A1H0GVH7"/>
<dbReference type="PANTHER" id="PTHR11820:SF7">
    <property type="entry name" value="ACYLPYRUVASE FAHD1, MITOCHONDRIAL"/>
    <property type="match status" value="1"/>
</dbReference>
<sequence length="206" mass="23214">MDIKNIYCVGRNYSAHAKELGNQVPEEPMFFSKPSHSFVQGDNKKLSFPKDAGAIHYEVELVIVIKKEWEKGISLSDLIEKTALGIDFTLRDKQEEMKQKRYPWLISKGFPNSAAVGSYSPFSEKDWEDIRFSLYQNGVKKQEGSPSQMIFPLRELVDFTGEHFGLGPGDLIFTGTPEGVGPVKDGDELSLIFNKKEAGTFKIMLN</sequence>
<dbReference type="InterPro" id="IPR036663">
    <property type="entry name" value="Fumarylacetoacetase_C_sf"/>
</dbReference>
<comment type="similarity">
    <text evidence="1">Belongs to the FAH family.</text>
</comment>
<evidence type="ECO:0000313" key="5">
    <source>
        <dbReference type="Proteomes" id="UP000198778"/>
    </source>
</evidence>
<dbReference type="EMBL" id="FNIL01000007">
    <property type="protein sequence ID" value="SDO10671.1"/>
    <property type="molecule type" value="Genomic_DNA"/>
</dbReference>
<dbReference type="SUPFAM" id="SSF56529">
    <property type="entry name" value="FAH"/>
    <property type="match status" value="1"/>
</dbReference>
<proteinExistence type="inferred from homology"/>
<evidence type="ECO:0000256" key="2">
    <source>
        <dbReference type="ARBA" id="ARBA00022723"/>
    </source>
</evidence>
<protein>
    <submittedName>
        <fullName evidence="4">2-keto-4-pentenoate hydratase/2-oxohepta-3-ene-1,7-dioic acid hydratase (Catechol pathway)</fullName>
    </submittedName>
</protein>
<dbReference type="Pfam" id="PF01557">
    <property type="entry name" value="FAA_hydrolase"/>
    <property type="match status" value="1"/>
</dbReference>
<organism evidence="4 5">
    <name type="scientific">Alkalicoccus daliensis</name>
    <dbReference type="NCBI Taxonomy" id="745820"/>
    <lineage>
        <taxon>Bacteria</taxon>
        <taxon>Bacillati</taxon>
        <taxon>Bacillota</taxon>
        <taxon>Bacilli</taxon>
        <taxon>Bacillales</taxon>
        <taxon>Bacillaceae</taxon>
        <taxon>Alkalicoccus</taxon>
    </lineage>
</organism>
<gene>
    <name evidence="4" type="ORF">SAMN04488053_10744</name>
</gene>
<accession>A0A1H0GVH7</accession>
<dbReference type="InterPro" id="IPR011234">
    <property type="entry name" value="Fumarylacetoacetase-like_C"/>
</dbReference>
<keyword evidence="2" id="KW-0479">Metal-binding</keyword>
<dbReference type="Proteomes" id="UP000198778">
    <property type="component" value="Unassembled WGS sequence"/>
</dbReference>